<protein>
    <submittedName>
        <fullName evidence="1">Putative secreted protein (Por secretion system target)</fullName>
    </submittedName>
</protein>
<comment type="caution">
    <text evidence="1">The sequence shown here is derived from an EMBL/GenBank/DDBJ whole genome shotgun (WGS) entry which is preliminary data.</text>
</comment>
<accession>A0A327WQQ3</accession>
<name>A0A327WQQ3_LARAB</name>
<sequence>MASGAMAVMAEHRCNGLTGTPLTLNFRVVNQSPGARLSTEVDAEEVRVYPNPFQGSFRLKSPVKGPLLLYDVSSHKVLELSTVQPEQAIQPSPDLAPGVYFLQVGEGANVQRRKLLKIP</sequence>
<evidence type="ECO:0000313" key="1">
    <source>
        <dbReference type="EMBL" id="RAJ92996.1"/>
    </source>
</evidence>
<gene>
    <name evidence="1" type="ORF">LX87_04508</name>
</gene>
<organism evidence="1 2">
    <name type="scientific">Larkinella arboricola</name>
    <dbReference type="NCBI Taxonomy" id="643671"/>
    <lineage>
        <taxon>Bacteria</taxon>
        <taxon>Pseudomonadati</taxon>
        <taxon>Bacteroidota</taxon>
        <taxon>Cytophagia</taxon>
        <taxon>Cytophagales</taxon>
        <taxon>Spirosomataceae</taxon>
        <taxon>Larkinella</taxon>
    </lineage>
</organism>
<dbReference type="OrthoDB" id="1123245at2"/>
<proteinExistence type="predicted"/>
<keyword evidence="2" id="KW-1185">Reference proteome</keyword>
<dbReference type="EMBL" id="QLMC01000006">
    <property type="protein sequence ID" value="RAJ92996.1"/>
    <property type="molecule type" value="Genomic_DNA"/>
</dbReference>
<reference evidence="1 2" key="1">
    <citation type="submission" date="2018-06" db="EMBL/GenBank/DDBJ databases">
        <title>Genomic Encyclopedia of Archaeal and Bacterial Type Strains, Phase II (KMG-II): from individual species to whole genera.</title>
        <authorList>
            <person name="Goeker M."/>
        </authorList>
    </citation>
    <scope>NUCLEOTIDE SEQUENCE [LARGE SCALE GENOMIC DNA]</scope>
    <source>
        <strain evidence="1 2">DSM 21851</strain>
    </source>
</reference>
<evidence type="ECO:0000313" key="2">
    <source>
        <dbReference type="Proteomes" id="UP000248790"/>
    </source>
</evidence>
<dbReference type="Proteomes" id="UP000248790">
    <property type="component" value="Unassembled WGS sequence"/>
</dbReference>
<dbReference type="NCBIfam" id="TIGR04183">
    <property type="entry name" value="Por_Secre_tail"/>
    <property type="match status" value="1"/>
</dbReference>
<dbReference type="AlphaFoldDB" id="A0A327WQQ3"/>
<dbReference type="InterPro" id="IPR026444">
    <property type="entry name" value="Secre_tail"/>
</dbReference>